<reference evidence="2 3" key="1">
    <citation type="journal article" date="2018" name="Sci. Rep.">
        <title>Genomic signatures of local adaptation to the degree of environmental predictability in rotifers.</title>
        <authorList>
            <person name="Franch-Gras L."/>
            <person name="Hahn C."/>
            <person name="Garcia-Roger E.M."/>
            <person name="Carmona M.J."/>
            <person name="Serra M."/>
            <person name="Gomez A."/>
        </authorList>
    </citation>
    <scope>NUCLEOTIDE SEQUENCE [LARGE SCALE GENOMIC DNA]</scope>
    <source>
        <strain evidence="2">HYR1</strain>
    </source>
</reference>
<feature type="transmembrane region" description="Helical" evidence="1">
    <location>
        <begin position="28"/>
        <end position="50"/>
    </location>
</feature>
<keyword evidence="1" id="KW-0812">Transmembrane</keyword>
<sequence length="75" mass="9048">MTQSCPNISLTQFKKPIRDCYLMMYDIWLLYSELLAPFIEAFFNFVYQLMLRPINRPLSRHTNKKQLCTIDIKIE</sequence>
<keyword evidence="1" id="KW-0472">Membrane</keyword>
<dbReference type="EMBL" id="REGN01013695">
    <property type="protein sequence ID" value="RMZ93581.1"/>
    <property type="molecule type" value="Genomic_DNA"/>
</dbReference>
<proteinExistence type="predicted"/>
<protein>
    <submittedName>
        <fullName evidence="2">Uncharacterized protein</fullName>
    </submittedName>
</protein>
<evidence type="ECO:0000313" key="3">
    <source>
        <dbReference type="Proteomes" id="UP000276133"/>
    </source>
</evidence>
<evidence type="ECO:0000256" key="1">
    <source>
        <dbReference type="SAM" id="Phobius"/>
    </source>
</evidence>
<dbReference type="Proteomes" id="UP000276133">
    <property type="component" value="Unassembled WGS sequence"/>
</dbReference>
<organism evidence="2 3">
    <name type="scientific">Brachionus plicatilis</name>
    <name type="common">Marine rotifer</name>
    <name type="synonym">Brachionus muelleri</name>
    <dbReference type="NCBI Taxonomy" id="10195"/>
    <lineage>
        <taxon>Eukaryota</taxon>
        <taxon>Metazoa</taxon>
        <taxon>Spiralia</taxon>
        <taxon>Gnathifera</taxon>
        <taxon>Rotifera</taxon>
        <taxon>Eurotatoria</taxon>
        <taxon>Monogononta</taxon>
        <taxon>Pseudotrocha</taxon>
        <taxon>Ploima</taxon>
        <taxon>Brachionidae</taxon>
        <taxon>Brachionus</taxon>
    </lineage>
</organism>
<name>A0A3M7P394_BRAPC</name>
<dbReference type="AlphaFoldDB" id="A0A3M7P394"/>
<evidence type="ECO:0000313" key="2">
    <source>
        <dbReference type="EMBL" id="RMZ93581.1"/>
    </source>
</evidence>
<gene>
    <name evidence="2" type="ORF">BpHYR1_042220</name>
</gene>
<keyword evidence="1" id="KW-1133">Transmembrane helix</keyword>
<comment type="caution">
    <text evidence="2">The sequence shown here is derived from an EMBL/GenBank/DDBJ whole genome shotgun (WGS) entry which is preliminary data.</text>
</comment>
<accession>A0A3M7P394</accession>
<keyword evidence="3" id="KW-1185">Reference proteome</keyword>